<dbReference type="Pfam" id="PF00963">
    <property type="entry name" value="Cohesin"/>
    <property type="match status" value="1"/>
</dbReference>
<dbReference type="Gene3D" id="2.60.40.680">
    <property type="match status" value="1"/>
</dbReference>
<dbReference type="CDD" id="cd08547">
    <property type="entry name" value="Type_II_cohesin"/>
    <property type="match status" value="1"/>
</dbReference>
<dbReference type="GO" id="GO:0000272">
    <property type="term" value="P:polysaccharide catabolic process"/>
    <property type="evidence" value="ECO:0007669"/>
    <property type="project" value="InterPro"/>
</dbReference>
<evidence type="ECO:0000313" key="4">
    <source>
        <dbReference type="Proteomes" id="UP000177026"/>
    </source>
</evidence>
<name>A0A1F7GPW3_9BACT</name>
<dbReference type="Proteomes" id="UP000177026">
    <property type="component" value="Unassembled WGS sequence"/>
</dbReference>
<evidence type="ECO:0000256" key="1">
    <source>
        <dbReference type="SAM" id="Phobius"/>
    </source>
</evidence>
<dbReference type="SUPFAM" id="SSF49384">
    <property type="entry name" value="Carbohydrate-binding domain"/>
    <property type="match status" value="1"/>
</dbReference>
<keyword evidence="1" id="KW-0472">Membrane</keyword>
<organism evidence="3 4">
    <name type="scientific">Candidatus Roizmanbacteria bacterium RIFCSPHIGHO2_01_FULL_39_8</name>
    <dbReference type="NCBI Taxonomy" id="1802033"/>
    <lineage>
        <taxon>Bacteria</taxon>
        <taxon>Candidatus Roizmaniibacteriota</taxon>
    </lineage>
</organism>
<dbReference type="GO" id="GO:0030246">
    <property type="term" value="F:carbohydrate binding"/>
    <property type="evidence" value="ECO:0007669"/>
    <property type="project" value="InterPro"/>
</dbReference>
<protein>
    <recommendedName>
        <fullName evidence="2">Cohesin domain-containing protein</fullName>
    </recommendedName>
</protein>
<dbReference type="InterPro" id="IPR002102">
    <property type="entry name" value="Cohesin_dom"/>
</dbReference>
<dbReference type="InterPro" id="IPR008965">
    <property type="entry name" value="CBM2/CBM3_carb-bd_dom_sf"/>
</dbReference>
<comment type="caution">
    <text evidence="3">The sequence shown here is derived from an EMBL/GenBank/DDBJ whole genome shotgun (WGS) entry which is preliminary data.</text>
</comment>
<feature type="transmembrane region" description="Helical" evidence="1">
    <location>
        <begin position="183"/>
        <end position="207"/>
    </location>
</feature>
<evidence type="ECO:0000259" key="2">
    <source>
        <dbReference type="Pfam" id="PF00963"/>
    </source>
</evidence>
<keyword evidence="1" id="KW-0812">Transmembrane</keyword>
<feature type="domain" description="Cohesin" evidence="2">
    <location>
        <begin position="35"/>
        <end position="127"/>
    </location>
</feature>
<sequence>MKNLFVLLILSYLVFFLSGLVFGQVNAATLKFDKTAVTVNANETFQIAVIVDSGTEQISSTDAYVLYDATLLEAQSVAAGSFFPTVTNNITSGKVYIAAFVDDPATYKTDSGTIATITFKTLKNGSGNLTFDCPNGSKIVKNDLNATNIIECSQNGTSSVSVGGAGTGATTYPTSSVLPQTGIFANIAKAAIPGMILIMLGGMLRLVL</sequence>
<gene>
    <name evidence="3" type="ORF">A2866_01880</name>
</gene>
<keyword evidence="1" id="KW-1133">Transmembrane helix</keyword>
<dbReference type="EMBL" id="MFZI01000022">
    <property type="protein sequence ID" value="OGK21060.1"/>
    <property type="molecule type" value="Genomic_DNA"/>
</dbReference>
<evidence type="ECO:0000313" key="3">
    <source>
        <dbReference type="EMBL" id="OGK21060.1"/>
    </source>
</evidence>
<dbReference type="AlphaFoldDB" id="A0A1F7GPW3"/>
<proteinExistence type="predicted"/>
<reference evidence="3 4" key="1">
    <citation type="journal article" date="2016" name="Nat. Commun.">
        <title>Thousands of microbial genomes shed light on interconnected biogeochemical processes in an aquifer system.</title>
        <authorList>
            <person name="Anantharaman K."/>
            <person name="Brown C.T."/>
            <person name="Hug L.A."/>
            <person name="Sharon I."/>
            <person name="Castelle C.J."/>
            <person name="Probst A.J."/>
            <person name="Thomas B.C."/>
            <person name="Singh A."/>
            <person name="Wilkins M.J."/>
            <person name="Karaoz U."/>
            <person name="Brodie E.L."/>
            <person name="Williams K.H."/>
            <person name="Hubbard S.S."/>
            <person name="Banfield J.F."/>
        </authorList>
    </citation>
    <scope>NUCLEOTIDE SEQUENCE [LARGE SCALE GENOMIC DNA]</scope>
</reference>
<accession>A0A1F7GPW3</accession>